<protein>
    <submittedName>
        <fullName evidence="4">Uncharacterized protein</fullName>
    </submittedName>
</protein>
<reference evidence="4 5" key="2">
    <citation type="submission" date="2018-03" db="EMBL/GenBank/DDBJ databases">
        <title>Cross-interface Injection: A General Nanoliter Liquid Handling Method Applied to Single Cells Genome Amplification Automated Nanoliter Liquid Handling Applied to Single Cell Multiple Displacement Amplification.</title>
        <authorList>
            <person name="Yun J."/>
            <person name="Xu P."/>
            <person name="Xu J."/>
            <person name="Dai X."/>
            <person name="Wang Y."/>
            <person name="Zheng X."/>
            <person name="Cao C."/>
            <person name="Yi Q."/>
            <person name="Zhu Y."/>
            <person name="Wang L."/>
            <person name="Dong Z."/>
            <person name="Huang Y."/>
            <person name="Huang L."/>
            <person name="Du W."/>
        </authorList>
    </citation>
    <scope>NUCLEOTIDE SEQUENCE [LARGE SCALE GENOMIC DNA]</scope>
    <source>
        <strain evidence="4 5">Z-D1-2</strain>
    </source>
</reference>
<evidence type="ECO:0000256" key="2">
    <source>
        <dbReference type="SAM" id="SignalP"/>
    </source>
</evidence>
<name>A0A2T4DSS2_9BACT</name>
<dbReference type="RefSeq" id="WP_188460277.1">
    <property type="nucleotide sequence ID" value="NZ_BAABHU010000002.1"/>
</dbReference>
<keyword evidence="1" id="KW-0472">Membrane</keyword>
<keyword evidence="1" id="KW-0812">Transmembrane</keyword>
<dbReference type="Proteomes" id="UP000240608">
    <property type="component" value="Unassembled WGS sequence"/>
</dbReference>
<dbReference type="Proteomes" id="UP000636010">
    <property type="component" value="Unassembled WGS sequence"/>
</dbReference>
<sequence length="93" mass="10252">MKKFFFTSIAFIILGLNQLSAQCAMCRATVENNVNNGEAGIAPGLNYGILYLFAAPYLLIMIIGFLWYKKSKKSKGKINIKELLSTANRGTAN</sequence>
<evidence type="ECO:0000256" key="1">
    <source>
        <dbReference type="SAM" id="Phobius"/>
    </source>
</evidence>
<dbReference type="AlphaFoldDB" id="A0A2T4DSS2"/>
<evidence type="ECO:0000313" key="4">
    <source>
        <dbReference type="EMBL" id="PTB96852.1"/>
    </source>
</evidence>
<dbReference type="EMBL" id="PYVU01000033">
    <property type="protein sequence ID" value="PTB96852.1"/>
    <property type="molecule type" value="Genomic_DNA"/>
</dbReference>
<feature type="signal peptide" evidence="2">
    <location>
        <begin position="1"/>
        <end position="23"/>
    </location>
</feature>
<evidence type="ECO:0000313" key="3">
    <source>
        <dbReference type="EMBL" id="GGC23064.1"/>
    </source>
</evidence>
<comment type="caution">
    <text evidence="4">The sequence shown here is derived from an EMBL/GenBank/DDBJ whole genome shotgun (WGS) entry which is preliminary data.</text>
</comment>
<keyword evidence="6" id="KW-1185">Reference proteome</keyword>
<evidence type="ECO:0000313" key="5">
    <source>
        <dbReference type="Proteomes" id="UP000240608"/>
    </source>
</evidence>
<keyword evidence="2" id="KW-0732">Signal</keyword>
<feature type="transmembrane region" description="Helical" evidence="1">
    <location>
        <begin position="45"/>
        <end position="68"/>
    </location>
</feature>
<evidence type="ECO:0000313" key="6">
    <source>
        <dbReference type="Proteomes" id="UP000636010"/>
    </source>
</evidence>
<organism evidence="4 5">
    <name type="scientific">Marivirga lumbricoides</name>
    <dbReference type="NCBI Taxonomy" id="1046115"/>
    <lineage>
        <taxon>Bacteria</taxon>
        <taxon>Pseudomonadati</taxon>
        <taxon>Bacteroidota</taxon>
        <taxon>Cytophagia</taxon>
        <taxon>Cytophagales</taxon>
        <taxon>Marivirgaceae</taxon>
        <taxon>Marivirga</taxon>
    </lineage>
</organism>
<reference evidence="3" key="4">
    <citation type="submission" date="2024-05" db="EMBL/GenBank/DDBJ databases">
        <authorList>
            <person name="Sun Q."/>
            <person name="Zhou Y."/>
        </authorList>
    </citation>
    <scope>NUCLEOTIDE SEQUENCE</scope>
    <source>
        <strain evidence="3">CGMCC 1.10832</strain>
    </source>
</reference>
<dbReference type="EMBL" id="BMEC01000002">
    <property type="protein sequence ID" value="GGC23064.1"/>
    <property type="molecule type" value="Genomic_DNA"/>
</dbReference>
<reference evidence="3" key="1">
    <citation type="journal article" date="2014" name="Int. J. Syst. Evol. Microbiol.">
        <title>Complete genome of a new Firmicutes species belonging to the dominant human colonic microbiota ('Ruminococcus bicirculans') reveals two chromosomes and a selective capacity to utilize plant glucans.</title>
        <authorList>
            <consortium name="NISC Comparative Sequencing Program"/>
            <person name="Wegmann U."/>
            <person name="Louis P."/>
            <person name="Goesmann A."/>
            <person name="Henrissat B."/>
            <person name="Duncan S.H."/>
            <person name="Flint H.J."/>
        </authorList>
    </citation>
    <scope>NUCLEOTIDE SEQUENCE</scope>
    <source>
        <strain evidence="3">CGMCC 1.10832</strain>
    </source>
</reference>
<reference evidence="6" key="3">
    <citation type="journal article" date="2019" name="Int. J. Syst. Evol. Microbiol.">
        <title>The Global Catalogue of Microorganisms (GCM) 10K type strain sequencing project: providing services to taxonomists for standard genome sequencing and annotation.</title>
        <authorList>
            <consortium name="The Broad Institute Genomics Platform"/>
            <consortium name="The Broad Institute Genome Sequencing Center for Infectious Disease"/>
            <person name="Wu L."/>
            <person name="Ma J."/>
        </authorList>
    </citation>
    <scope>NUCLEOTIDE SEQUENCE [LARGE SCALE GENOMIC DNA]</scope>
    <source>
        <strain evidence="6">CGMCC 1.10832</strain>
    </source>
</reference>
<gene>
    <name evidence="4" type="ORF">C9994_05460</name>
    <name evidence="3" type="ORF">GCM10011506_05430</name>
</gene>
<accession>A0A2T4DSS2</accession>
<keyword evidence="1" id="KW-1133">Transmembrane helix</keyword>
<proteinExistence type="predicted"/>
<feature type="chain" id="PRO_5015697775" evidence="2">
    <location>
        <begin position="24"/>
        <end position="93"/>
    </location>
</feature>